<keyword evidence="1" id="KW-0472">Membrane</keyword>
<evidence type="ECO:0000256" key="1">
    <source>
        <dbReference type="SAM" id="Phobius"/>
    </source>
</evidence>
<name>A0A558F4Y1_HALVO</name>
<keyword evidence="1" id="KW-0812">Transmembrane</keyword>
<organism evidence="2 3">
    <name type="scientific">Haloferax volcanii</name>
    <name type="common">Halobacterium volcanii</name>
    <dbReference type="NCBI Taxonomy" id="2246"/>
    <lineage>
        <taxon>Archaea</taxon>
        <taxon>Methanobacteriati</taxon>
        <taxon>Methanobacteriota</taxon>
        <taxon>Stenosarchaea group</taxon>
        <taxon>Halobacteria</taxon>
        <taxon>Halobacteriales</taxon>
        <taxon>Haloferacaceae</taxon>
        <taxon>Haloferax</taxon>
    </lineage>
</organism>
<accession>A0A558F4Y1</accession>
<sequence length="95" mass="9778">GLTLLVAPSAFADRGTIAAFAALGVLATAFIVSPWISVSTRWFGALLCVVALLMAGLELTVFTGEDIGSAIVVAMLGLVMVLRPKAIEETGGRTE</sequence>
<proteinExistence type="predicted"/>
<feature type="transmembrane region" description="Helical" evidence="1">
    <location>
        <begin position="43"/>
        <end position="61"/>
    </location>
</feature>
<evidence type="ECO:0000313" key="3">
    <source>
        <dbReference type="Proteomes" id="UP000320212"/>
    </source>
</evidence>
<feature type="transmembrane region" description="Helical" evidence="1">
    <location>
        <begin position="67"/>
        <end position="83"/>
    </location>
</feature>
<dbReference type="EMBL" id="VMTR01000461">
    <property type="protein sequence ID" value="TVT80674.1"/>
    <property type="molecule type" value="Genomic_DNA"/>
</dbReference>
<feature type="non-terminal residue" evidence="2">
    <location>
        <position position="1"/>
    </location>
</feature>
<reference evidence="2 3" key="1">
    <citation type="submission" date="2019-07" db="EMBL/GenBank/DDBJ databases">
        <title>Draft genome sequence of Haloferax volcanii SS0101, isolated from salt farm in Samut Sakhon, Thailand.</title>
        <authorList>
            <person name="Wanthongcharoen S."/>
            <person name="Yamprayoonswat W."/>
            <person name="Ruangsuj P."/>
            <person name="Thongpramul N."/>
            <person name="Jumpathong W."/>
            <person name="Sittihan S."/>
            <person name="Kanjanavas P."/>
            <person name="Yasawong M."/>
        </authorList>
    </citation>
    <scope>NUCLEOTIDE SEQUENCE [LARGE SCALE GENOMIC DNA]</scope>
    <source>
        <strain evidence="2 3">SS0101</strain>
    </source>
</reference>
<dbReference type="AlphaFoldDB" id="A0A558F4Y1"/>
<evidence type="ECO:0000313" key="2">
    <source>
        <dbReference type="EMBL" id="TVT80674.1"/>
    </source>
</evidence>
<feature type="transmembrane region" description="Helical" evidence="1">
    <location>
        <begin position="17"/>
        <end position="36"/>
    </location>
</feature>
<dbReference type="Proteomes" id="UP000320212">
    <property type="component" value="Unassembled WGS sequence"/>
</dbReference>
<keyword evidence="1" id="KW-1133">Transmembrane helix</keyword>
<gene>
    <name evidence="2" type="ORF">FQA18_20205</name>
</gene>
<protein>
    <submittedName>
        <fullName evidence="2">Uncharacterized protein</fullName>
    </submittedName>
</protein>
<comment type="caution">
    <text evidence="2">The sequence shown here is derived from an EMBL/GenBank/DDBJ whole genome shotgun (WGS) entry which is preliminary data.</text>
</comment>